<comment type="caution">
    <text evidence="1">The sequence shown here is derived from an EMBL/GenBank/DDBJ whole genome shotgun (WGS) entry which is preliminary data.</text>
</comment>
<dbReference type="AlphaFoldDB" id="A0AAU9J249"/>
<proteinExistence type="predicted"/>
<evidence type="ECO:0000313" key="2">
    <source>
        <dbReference type="Proteomes" id="UP001162131"/>
    </source>
</evidence>
<name>A0AAU9J249_9CILI</name>
<gene>
    <name evidence="1" type="ORF">BSTOLATCC_MIC25061</name>
</gene>
<reference evidence="1" key="1">
    <citation type="submission" date="2021-09" db="EMBL/GenBank/DDBJ databases">
        <authorList>
            <consortium name="AG Swart"/>
            <person name="Singh M."/>
            <person name="Singh A."/>
            <person name="Seah K."/>
            <person name="Emmerich C."/>
        </authorList>
    </citation>
    <scope>NUCLEOTIDE SEQUENCE</scope>
    <source>
        <strain evidence="1">ATCC30299</strain>
    </source>
</reference>
<accession>A0AAU9J249</accession>
<organism evidence="1 2">
    <name type="scientific">Blepharisma stoltei</name>
    <dbReference type="NCBI Taxonomy" id="1481888"/>
    <lineage>
        <taxon>Eukaryota</taxon>
        <taxon>Sar</taxon>
        <taxon>Alveolata</taxon>
        <taxon>Ciliophora</taxon>
        <taxon>Postciliodesmatophora</taxon>
        <taxon>Heterotrichea</taxon>
        <taxon>Heterotrichida</taxon>
        <taxon>Blepharismidae</taxon>
        <taxon>Blepharisma</taxon>
    </lineage>
</organism>
<keyword evidence="2" id="KW-1185">Reference proteome</keyword>
<evidence type="ECO:0000313" key="1">
    <source>
        <dbReference type="EMBL" id="CAG9319816.1"/>
    </source>
</evidence>
<dbReference type="SUPFAM" id="SSF46934">
    <property type="entry name" value="UBA-like"/>
    <property type="match status" value="1"/>
</dbReference>
<dbReference type="InterPro" id="IPR009060">
    <property type="entry name" value="UBA-like_sf"/>
</dbReference>
<dbReference type="Proteomes" id="UP001162131">
    <property type="component" value="Unassembled WGS sequence"/>
</dbReference>
<dbReference type="EMBL" id="CAJZBQ010000024">
    <property type="protein sequence ID" value="CAG9319816.1"/>
    <property type="molecule type" value="Genomic_DNA"/>
</dbReference>
<protein>
    <submittedName>
        <fullName evidence="1">Uncharacterized protein</fullName>
    </submittedName>
</protein>
<sequence length="117" mass="13805">MNQQNYLSIFTFYLAMNMAYLDLSSEDSWDEYCTDSGDFEEFYEEFYEAKEEEFDDEDMDEMDEMKEWEMDMEMLGKLGKLGFSREVAGKAWSMCGGNVEHVWRQCGACVAAMWSML</sequence>
<dbReference type="Gene3D" id="1.10.8.10">
    <property type="entry name" value="DNA helicase RuvA subunit, C-terminal domain"/>
    <property type="match status" value="1"/>
</dbReference>